<gene>
    <name evidence="12" type="ORF">J2782_003090</name>
</gene>
<evidence type="ECO:0000256" key="9">
    <source>
        <dbReference type="SAM" id="Phobius"/>
    </source>
</evidence>
<keyword evidence="8 9" id="KW-0472">Membrane</keyword>
<dbReference type="Gene3D" id="1.20.1560.10">
    <property type="entry name" value="ABC transporter type 1, transmembrane domain"/>
    <property type="match status" value="1"/>
</dbReference>
<feature type="domain" description="ABC transporter" evidence="10">
    <location>
        <begin position="326"/>
        <end position="557"/>
    </location>
</feature>
<dbReference type="PROSITE" id="PS50929">
    <property type="entry name" value="ABC_TM1F"/>
    <property type="match status" value="1"/>
</dbReference>
<feature type="transmembrane region" description="Helical" evidence="9">
    <location>
        <begin position="121"/>
        <end position="142"/>
    </location>
</feature>
<proteinExistence type="inferred from homology"/>
<evidence type="ECO:0000256" key="5">
    <source>
        <dbReference type="ARBA" id="ARBA00022741"/>
    </source>
</evidence>
<feature type="transmembrane region" description="Helical" evidence="9">
    <location>
        <begin position="148"/>
        <end position="169"/>
    </location>
</feature>
<evidence type="ECO:0000256" key="2">
    <source>
        <dbReference type="ARBA" id="ARBA00004651"/>
    </source>
</evidence>
<dbReference type="Pfam" id="PF00005">
    <property type="entry name" value="ABC_tran"/>
    <property type="match status" value="1"/>
</dbReference>
<evidence type="ECO:0000256" key="4">
    <source>
        <dbReference type="ARBA" id="ARBA00022692"/>
    </source>
</evidence>
<evidence type="ECO:0000256" key="6">
    <source>
        <dbReference type="ARBA" id="ARBA00022840"/>
    </source>
</evidence>
<keyword evidence="13" id="KW-1185">Reference proteome</keyword>
<dbReference type="InterPro" id="IPR011527">
    <property type="entry name" value="ABC1_TM_dom"/>
</dbReference>
<evidence type="ECO:0000256" key="3">
    <source>
        <dbReference type="ARBA" id="ARBA00005417"/>
    </source>
</evidence>
<dbReference type="PROSITE" id="PS50893">
    <property type="entry name" value="ABC_TRANSPORTER_2"/>
    <property type="match status" value="1"/>
</dbReference>
<dbReference type="Proteomes" id="UP001184614">
    <property type="component" value="Unassembled WGS sequence"/>
</dbReference>
<evidence type="ECO:0000256" key="8">
    <source>
        <dbReference type="ARBA" id="ARBA00023136"/>
    </source>
</evidence>
<name>A0ABU1MBD0_9HYPH</name>
<keyword evidence="7 9" id="KW-1133">Transmembrane helix</keyword>
<feature type="transmembrane region" description="Helical" evidence="9">
    <location>
        <begin position="20"/>
        <end position="44"/>
    </location>
</feature>
<dbReference type="EC" id="3.6.3.-" evidence="12"/>
<accession>A0ABU1MBD0</accession>
<dbReference type="InterPro" id="IPR017871">
    <property type="entry name" value="ABC_transporter-like_CS"/>
</dbReference>
<keyword evidence="6 12" id="KW-0067">ATP-binding</keyword>
<evidence type="ECO:0000259" key="11">
    <source>
        <dbReference type="PROSITE" id="PS50929"/>
    </source>
</evidence>
<feature type="transmembrane region" description="Helical" evidence="9">
    <location>
        <begin position="50"/>
        <end position="67"/>
    </location>
</feature>
<dbReference type="GO" id="GO:0016787">
    <property type="term" value="F:hydrolase activity"/>
    <property type="evidence" value="ECO:0007669"/>
    <property type="project" value="UniProtKB-KW"/>
</dbReference>
<comment type="subcellular location">
    <subcellularLocation>
        <location evidence="1">Cell inner membrane</location>
    </subcellularLocation>
    <subcellularLocation>
        <location evidence="2">Cell membrane</location>
        <topology evidence="2">Multi-pass membrane protein</topology>
    </subcellularLocation>
</comment>
<comment type="similarity">
    <text evidence="3">Belongs to the ABC transporter superfamily.</text>
</comment>
<dbReference type="Gene3D" id="3.40.50.300">
    <property type="entry name" value="P-loop containing nucleotide triphosphate hydrolases"/>
    <property type="match status" value="1"/>
</dbReference>
<dbReference type="InterPro" id="IPR003439">
    <property type="entry name" value="ABC_transporter-like_ATP-bd"/>
</dbReference>
<evidence type="ECO:0000256" key="7">
    <source>
        <dbReference type="ARBA" id="ARBA00022989"/>
    </source>
</evidence>
<evidence type="ECO:0000256" key="1">
    <source>
        <dbReference type="ARBA" id="ARBA00004533"/>
    </source>
</evidence>
<comment type="caution">
    <text evidence="12">The sequence shown here is derived from an EMBL/GenBank/DDBJ whole genome shotgun (WGS) entry which is preliminary data.</text>
</comment>
<dbReference type="SUPFAM" id="SSF90123">
    <property type="entry name" value="ABC transporter transmembrane region"/>
    <property type="match status" value="1"/>
</dbReference>
<feature type="transmembrane region" description="Helical" evidence="9">
    <location>
        <begin position="229"/>
        <end position="251"/>
    </location>
</feature>
<dbReference type="InterPro" id="IPR036640">
    <property type="entry name" value="ABC1_TM_sf"/>
</dbReference>
<dbReference type="SMART" id="SM00382">
    <property type="entry name" value="AAA"/>
    <property type="match status" value="1"/>
</dbReference>
<reference evidence="12 13" key="1">
    <citation type="submission" date="2023-07" db="EMBL/GenBank/DDBJ databases">
        <title>Sorghum-associated microbial communities from plants grown in Nebraska, USA.</title>
        <authorList>
            <person name="Schachtman D."/>
        </authorList>
    </citation>
    <scope>NUCLEOTIDE SEQUENCE [LARGE SCALE GENOMIC DNA]</scope>
    <source>
        <strain evidence="12 13">DS1730</strain>
    </source>
</reference>
<keyword evidence="4 9" id="KW-0812">Transmembrane</keyword>
<dbReference type="PROSITE" id="PS00211">
    <property type="entry name" value="ABC_TRANSPORTER_1"/>
    <property type="match status" value="1"/>
</dbReference>
<sequence>MRLSLLLHPDSKSSVRMLQLWILLAATLRACSSLLLVPFLNAIFYDPATAVPWLGTILIVVFAGWLTERQLATSSFDLGLSSMTSLNDRLINILLNIPLGWLTGGRQSEAKRALSETGMEIFAACINLSAQIGINVVLPGLIAIGLLFISWPLGIAALVCWPILQFAMITGARLMRRAETDFANANRNASERIDEFASVQMVLRSSGRSGTSGPVGEAIEAQRQATTRILWFSLPGTLLFSLALQFVLVLLYSLLGWMLWTQSISTLEAIGLGIIILRFIEPVEALTALFPALENLHGTAQRTTRILGAPILATSKQTEVPSRYDVGLENVSFSIGDQKILQNVSFKAPAGKMTALVGPSGAGKSTILSLIARFHEPDDGLIKIGDVAFRNIDQHDHIQSLAVVFQNVQLLDDTIAGNIRIARPDASDVEVTVAGRLAGAEEIAKRLGGWDASIGDEGQLLSGGERQRISIARALLKKAPVLLLDEATSALDTINETAINKTLSDFSEHTIIVVAHRVETIANADNIVFIEDGRVVETGDLASLIQSNKKFATWWHRRRSSTSWQIKKI</sequence>
<dbReference type="RefSeq" id="WP_310014069.1">
    <property type="nucleotide sequence ID" value="NZ_JAVDQT010000005.1"/>
</dbReference>
<dbReference type="InterPro" id="IPR027417">
    <property type="entry name" value="P-loop_NTPase"/>
</dbReference>
<evidence type="ECO:0000313" key="12">
    <source>
        <dbReference type="EMBL" id="MDR6433344.1"/>
    </source>
</evidence>
<protein>
    <submittedName>
        <fullName evidence="12">ATP-binding cassette subfamily B protein IrtB</fullName>
        <ecNumber evidence="12">3.6.3.-</ecNumber>
    </submittedName>
</protein>
<organism evidence="12 13">
    <name type="scientific">Brucella pseudogrignonensis</name>
    <dbReference type="NCBI Taxonomy" id="419475"/>
    <lineage>
        <taxon>Bacteria</taxon>
        <taxon>Pseudomonadati</taxon>
        <taxon>Pseudomonadota</taxon>
        <taxon>Alphaproteobacteria</taxon>
        <taxon>Hyphomicrobiales</taxon>
        <taxon>Brucellaceae</taxon>
        <taxon>Brucella/Ochrobactrum group</taxon>
        <taxon>Brucella</taxon>
    </lineage>
</organism>
<keyword evidence="12" id="KW-0378">Hydrolase</keyword>
<dbReference type="PANTHER" id="PTHR24221:SF654">
    <property type="entry name" value="ATP-BINDING CASSETTE SUB-FAMILY B MEMBER 6"/>
    <property type="match status" value="1"/>
</dbReference>
<dbReference type="PANTHER" id="PTHR24221">
    <property type="entry name" value="ATP-BINDING CASSETTE SUB-FAMILY B"/>
    <property type="match status" value="1"/>
</dbReference>
<dbReference type="SUPFAM" id="SSF52540">
    <property type="entry name" value="P-loop containing nucleoside triphosphate hydrolases"/>
    <property type="match status" value="1"/>
</dbReference>
<feature type="domain" description="ABC transmembrane type-1" evidence="11">
    <location>
        <begin position="20"/>
        <end position="295"/>
    </location>
</feature>
<dbReference type="InterPro" id="IPR003593">
    <property type="entry name" value="AAA+_ATPase"/>
</dbReference>
<dbReference type="EMBL" id="JAVDQT010000005">
    <property type="protein sequence ID" value="MDR6433344.1"/>
    <property type="molecule type" value="Genomic_DNA"/>
</dbReference>
<evidence type="ECO:0000313" key="13">
    <source>
        <dbReference type="Proteomes" id="UP001184614"/>
    </source>
</evidence>
<keyword evidence="5" id="KW-0547">Nucleotide-binding</keyword>
<dbReference type="InterPro" id="IPR039421">
    <property type="entry name" value="Type_1_exporter"/>
</dbReference>
<evidence type="ECO:0000259" key="10">
    <source>
        <dbReference type="PROSITE" id="PS50893"/>
    </source>
</evidence>
<dbReference type="GO" id="GO:0005524">
    <property type="term" value="F:ATP binding"/>
    <property type="evidence" value="ECO:0007669"/>
    <property type="project" value="UniProtKB-KW"/>
</dbReference>